<dbReference type="InterPro" id="IPR001138">
    <property type="entry name" value="Zn2Cys6_DnaBD"/>
</dbReference>
<evidence type="ECO:0000256" key="4">
    <source>
        <dbReference type="SAM" id="MobiDB-lite"/>
    </source>
</evidence>
<accession>A0AAD9LZ62</accession>
<evidence type="ECO:0000256" key="2">
    <source>
        <dbReference type="ARBA" id="ARBA00022723"/>
    </source>
</evidence>
<dbReference type="PROSITE" id="PS00463">
    <property type="entry name" value="ZN2_CY6_FUNGAL_1"/>
    <property type="match status" value="1"/>
</dbReference>
<dbReference type="GO" id="GO:0003677">
    <property type="term" value="F:DNA binding"/>
    <property type="evidence" value="ECO:0007669"/>
    <property type="project" value="InterPro"/>
</dbReference>
<proteinExistence type="predicted"/>
<dbReference type="EMBL" id="MU842917">
    <property type="protein sequence ID" value="KAK2026324.1"/>
    <property type="molecule type" value="Genomic_DNA"/>
</dbReference>
<dbReference type="GO" id="GO:0006351">
    <property type="term" value="P:DNA-templated transcription"/>
    <property type="evidence" value="ECO:0007669"/>
    <property type="project" value="InterPro"/>
</dbReference>
<dbReference type="SMART" id="SM00066">
    <property type="entry name" value="GAL4"/>
    <property type="match status" value="1"/>
</dbReference>
<dbReference type="GO" id="GO:0000981">
    <property type="term" value="F:DNA-binding transcription factor activity, RNA polymerase II-specific"/>
    <property type="evidence" value="ECO:0007669"/>
    <property type="project" value="InterPro"/>
</dbReference>
<dbReference type="InterPro" id="IPR050613">
    <property type="entry name" value="Sec_Metabolite_Reg"/>
</dbReference>
<dbReference type="Proteomes" id="UP001232148">
    <property type="component" value="Unassembled WGS sequence"/>
</dbReference>
<dbReference type="CDD" id="cd00067">
    <property type="entry name" value="GAL4"/>
    <property type="match status" value="1"/>
</dbReference>
<evidence type="ECO:0000256" key="3">
    <source>
        <dbReference type="ARBA" id="ARBA00023242"/>
    </source>
</evidence>
<feature type="compositionally biased region" description="Basic and acidic residues" evidence="4">
    <location>
        <begin position="1"/>
        <end position="14"/>
    </location>
</feature>
<dbReference type="InterPro" id="IPR007219">
    <property type="entry name" value="XnlR_reg_dom"/>
</dbReference>
<keyword evidence="2" id="KW-0479">Metal-binding</keyword>
<evidence type="ECO:0000313" key="7">
    <source>
        <dbReference type="Proteomes" id="UP001232148"/>
    </source>
</evidence>
<dbReference type="PROSITE" id="PS50048">
    <property type="entry name" value="ZN2_CY6_FUNGAL_2"/>
    <property type="match status" value="1"/>
</dbReference>
<reference evidence="6" key="1">
    <citation type="submission" date="2021-06" db="EMBL/GenBank/DDBJ databases">
        <title>Comparative genomics, transcriptomics and evolutionary studies reveal genomic signatures of adaptation to plant cell wall in hemibiotrophic fungi.</title>
        <authorList>
            <consortium name="DOE Joint Genome Institute"/>
            <person name="Baroncelli R."/>
            <person name="Diaz J.F."/>
            <person name="Benocci T."/>
            <person name="Peng M."/>
            <person name="Battaglia E."/>
            <person name="Haridas S."/>
            <person name="Andreopoulos W."/>
            <person name="Labutti K."/>
            <person name="Pangilinan J."/>
            <person name="Floch G.L."/>
            <person name="Makela M.R."/>
            <person name="Henrissat B."/>
            <person name="Grigoriev I.V."/>
            <person name="Crouch J.A."/>
            <person name="De Vries R.P."/>
            <person name="Sukno S.A."/>
            <person name="Thon M.R."/>
        </authorList>
    </citation>
    <scope>NUCLEOTIDE SEQUENCE</scope>
    <source>
        <strain evidence="6">MAFF235873</strain>
    </source>
</reference>
<sequence>MKRRADFEPKDSGKQRRQPQVSCDSCRKKKLKCDRGNPCSSCLVRGLPCTGHPSSHSPVAQWSNVALALGTGTDDSILGRLQRLEHAVFGSPASTGASANQVLAGTQHESERRNTSTRHRIPSPSGQRHLQEPLRPSERQQTATFLDSTFTRNGISITSPYDKVDYHVANVSQFPKTPASMTPGQTPTDHSDIRLEAWLMTHEEALLLLQDFVDNPFHLLSIIHAPAARLIINNFYQGLASSEEPNPAHAALILSIAASSAFFYHENSKSRNSFASTEEATQTALSWLKSALNILEKPRTSQSNSLEEVQARSVLAYLVYNMEGCSALFRFMHGCSLVTAREIGLHLIDSPSSSAQQDDVITREIKRRLWWHIAATDWMLGWMGGPTDGTYNVQPRQMNVKYPRNINDDEASLSDETFKLPPDTPTALTCFIKRIRLSEIARSIIDARVPGVPDAEVIDYDKVLELDRLFEDAFSEFPPFLCPAAPMPSGAPHYLAFQRDVLLLGFHSRRARLHRPFLLHDKQDAHYQPSREICLQSARIVLSIATSLLRASKDREAGSALKARVIGFRLGCVIGHMFMACTILALNAGMGPARGTQLAGEGQDLASAAASESHAEVAQACSVLASAGEESPVAEKLVRNLTNVLRRYRIGGMDDIASPESEHATTLAIESPDNVLDDISKSNKKTSGSNDDHNAAYSVPLGEDDLGLHGLWDDMLVDASAFGWDQLFAGLDTYCGPT</sequence>
<evidence type="ECO:0000259" key="5">
    <source>
        <dbReference type="PROSITE" id="PS50048"/>
    </source>
</evidence>
<comment type="subcellular location">
    <subcellularLocation>
        <location evidence="1">Nucleus</location>
    </subcellularLocation>
</comment>
<dbReference type="InterPro" id="IPR036864">
    <property type="entry name" value="Zn2-C6_fun-type_DNA-bd_sf"/>
</dbReference>
<evidence type="ECO:0000256" key="1">
    <source>
        <dbReference type="ARBA" id="ARBA00004123"/>
    </source>
</evidence>
<gene>
    <name evidence="6" type="ORF">LX32DRAFT_641950</name>
</gene>
<feature type="compositionally biased region" description="Basic and acidic residues" evidence="4">
    <location>
        <begin position="129"/>
        <end position="138"/>
    </location>
</feature>
<keyword evidence="7" id="KW-1185">Reference proteome</keyword>
<dbReference type="Gene3D" id="4.10.240.10">
    <property type="entry name" value="Zn(2)-C6 fungal-type DNA-binding domain"/>
    <property type="match status" value="1"/>
</dbReference>
<dbReference type="SUPFAM" id="SSF57701">
    <property type="entry name" value="Zn2/Cys6 DNA-binding domain"/>
    <property type="match status" value="1"/>
</dbReference>
<dbReference type="Pfam" id="PF00172">
    <property type="entry name" value="Zn_clus"/>
    <property type="match status" value="1"/>
</dbReference>
<feature type="compositionally biased region" description="Polar residues" evidence="4">
    <location>
        <begin position="92"/>
        <end position="104"/>
    </location>
</feature>
<dbReference type="GO" id="GO:0008270">
    <property type="term" value="F:zinc ion binding"/>
    <property type="evidence" value="ECO:0007669"/>
    <property type="project" value="InterPro"/>
</dbReference>
<feature type="region of interest" description="Disordered" evidence="4">
    <location>
        <begin position="1"/>
        <end position="21"/>
    </location>
</feature>
<feature type="region of interest" description="Disordered" evidence="4">
    <location>
        <begin position="91"/>
        <end position="140"/>
    </location>
</feature>
<organism evidence="6 7">
    <name type="scientific">Colletotrichum zoysiae</name>
    <dbReference type="NCBI Taxonomy" id="1216348"/>
    <lineage>
        <taxon>Eukaryota</taxon>
        <taxon>Fungi</taxon>
        <taxon>Dikarya</taxon>
        <taxon>Ascomycota</taxon>
        <taxon>Pezizomycotina</taxon>
        <taxon>Sordariomycetes</taxon>
        <taxon>Hypocreomycetidae</taxon>
        <taxon>Glomerellales</taxon>
        <taxon>Glomerellaceae</taxon>
        <taxon>Colletotrichum</taxon>
        <taxon>Colletotrichum graminicola species complex</taxon>
    </lineage>
</organism>
<name>A0AAD9LZ62_9PEZI</name>
<dbReference type="PANTHER" id="PTHR31001:SF90">
    <property type="entry name" value="CENTROMERE DNA-BINDING PROTEIN COMPLEX CBF3 SUBUNIT B"/>
    <property type="match status" value="1"/>
</dbReference>
<keyword evidence="3" id="KW-0539">Nucleus</keyword>
<dbReference type="Pfam" id="PF04082">
    <property type="entry name" value="Fungal_trans"/>
    <property type="match status" value="1"/>
</dbReference>
<dbReference type="GO" id="GO:0005634">
    <property type="term" value="C:nucleus"/>
    <property type="evidence" value="ECO:0007669"/>
    <property type="project" value="UniProtKB-SubCell"/>
</dbReference>
<dbReference type="PANTHER" id="PTHR31001">
    <property type="entry name" value="UNCHARACTERIZED TRANSCRIPTIONAL REGULATORY PROTEIN"/>
    <property type="match status" value="1"/>
</dbReference>
<dbReference type="AlphaFoldDB" id="A0AAD9LZ62"/>
<evidence type="ECO:0000313" key="6">
    <source>
        <dbReference type="EMBL" id="KAK2026324.1"/>
    </source>
</evidence>
<feature type="domain" description="Zn(2)-C6 fungal-type" evidence="5">
    <location>
        <begin position="22"/>
        <end position="50"/>
    </location>
</feature>
<dbReference type="CDD" id="cd12148">
    <property type="entry name" value="fungal_TF_MHR"/>
    <property type="match status" value="1"/>
</dbReference>
<protein>
    <recommendedName>
        <fullName evidence="5">Zn(2)-C6 fungal-type domain-containing protein</fullName>
    </recommendedName>
</protein>
<comment type="caution">
    <text evidence="6">The sequence shown here is derived from an EMBL/GenBank/DDBJ whole genome shotgun (WGS) entry which is preliminary data.</text>
</comment>